<keyword evidence="1" id="KW-0472">Membrane</keyword>
<protein>
    <recommendedName>
        <fullName evidence="4">50S ribosomal protein L35</fullName>
    </recommendedName>
</protein>
<proteinExistence type="predicted"/>
<evidence type="ECO:0000313" key="2">
    <source>
        <dbReference type="EMBL" id="MBL4927008.1"/>
    </source>
</evidence>
<keyword evidence="1" id="KW-0812">Transmembrane</keyword>
<evidence type="ECO:0008006" key="4">
    <source>
        <dbReference type="Google" id="ProtNLM"/>
    </source>
</evidence>
<dbReference type="EMBL" id="JAESVP010000001">
    <property type="protein sequence ID" value="MBL4927008.1"/>
    <property type="molecule type" value="Genomic_DNA"/>
</dbReference>
<reference evidence="2" key="1">
    <citation type="submission" date="2021-01" db="EMBL/GenBank/DDBJ databases">
        <title>Genome seq and assembly of Tabrizicola sp. KVB23.</title>
        <authorList>
            <person name="Chhetri G."/>
        </authorList>
    </citation>
    <scope>NUCLEOTIDE SEQUENCE</scope>
    <source>
        <strain evidence="2">KVB23</strain>
    </source>
</reference>
<gene>
    <name evidence="2" type="ORF">JI744_02705</name>
</gene>
<dbReference type="Proteomes" id="UP000619033">
    <property type="component" value="Unassembled WGS sequence"/>
</dbReference>
<accession>A0A8J7MRH9</accession>
<dbReference type="AlphaFoldDB" id="A0A8J7MRH9"/>
<dbReference type="RefSeq" id="WP_202658066.1">
    <property type="nucleotide sequence ID" value="NZ_JAESVP010000001.1"/>
</dbReference>
<evidence type="ECO:0000313" key="3">
    <source>
        <dbReference type="Proteomes" id="UP000619033"/>
    </source>
</evidence>
<sequence>MDTDLILVVGIVVSALTFPALLAAFSESRPPRAASVILLVGGVLIVYALTQKPTGYSFGEIPDVFVRVFRRVLG</sequence>
<comment type="caution">
    <text evidence="2">The sequence shown here is derived from an EMBL/GenBank/DDBJ whole genome shotgun (WGS) entry which is preliminary data.</text>
</comment>
<keyword evidence="3" id="KW-1185">Reference proteome</keyword>
<name>A0A8J7MRH9_9RHOB</name>
<feature type="transmembrane region" description="Helical" evidence="1">
    <location>
        <begin position="6"/>
        <end position="26"/>
    </location>
</feature>
<feature type="transmembrane region" description="Helical" evidence="1">
    <location>
        <begin position="33"/>
        <end position="50"/>
    </location>
</feature>
<evidence type="ECO:0000256" key="1">
    <source>
        <dbReference type="SAM" id="Phobius"/>
    </source>
</evidence>
<keyword evidence="1" id="KW-1133">Transmembrane helix</keyword>
<organism evidence="2 3">
    <name type="scientific">Fuscibacter oryzae</name>
    <dbReference type="NCBI Taxonomy" id="2803939"/>
    <lineage>
        <taxon>Bacteria</taxon>
        <taxon>Pseudomonadati</taxon>
        <taxon>Pseudomonadota</taxon>
        <taxon>Alphaproteobacteria</taxon>
        <taxon>Rhodobacterales</taxon>
        <taxon>Paracoccaceae</taxon>
        <taxon>Fuscibacter</taxon>
    </lineage>
</organism>